<reference evidence="2" key="1">
    <citation type="submission" date="2015-04" db="EMBL/GenBank/DDBJ databases">
        <title>The genome sequence of the plant pathogenic Rhizarian Plasmodiophora brassicae reveals insights in its biotrophic life cycle and the origin of chitin synthesis.</title>
        <authorList>
            <person name="Schwelm A."/>
            <person name="Fogelqvist J."/>
            <person name="Knaust A."/>
            <person name="Julke S."/>
            <person name="Lilja T."/>
            <person name="Dhandapani V."/>
            <person name="Bonilla-Rosso G."/>
            <person name="Karlsson M."/>
            <person name="Shevchenko A."/>
            <person name="Choi S.R."/>
            <person name="Kim H.G."/>
            <person name="Park J.Y."/>
            <person name="Lim Y.P."/>
            <person name="Ludwig-Muller J."/>
            <person name="Dixelius C."/>
        </authorList>
    </citation>
    <scope>NUCLEOTIDE SEQUENCE</scope>
    <source>
        <tissue evidence="2">Potato root galls</tissue>
    </source>
</reference>
<organism evidence="2">
    <name type="scientific">Spongospora subterranea</name>
    <dbReference type="NCBI Taxonomy" id="70186"/>
    <lineage>
        <taxon>Eukaryota</taxon>
        <taxon>Sar</taxon>
        <taxon>Rhizaria</taxon>
        <taxon>Endomyxa</taxon>
        <taxon>Phytomyxea</taxon>
        <taxon>Plasmodiophorida</taxon>
        <taxon>Plasmodiophoridae</taxon>
        <taxon>Spongospora</taxon>
    </lineage>
</organism>
<evidence type="ECO:0000256" key="1">
    <source>
        <dbReference type="SAM" id="MobiDB-lite"/>
    </source>
</evidence>
<evidence type="ECO:0000313" key="2">
    <source>
        <dbReference type="EMBL" id="CRZ10236.1"/>
    </source>
</evidence>
<name>A0A0H5R8X3_9EUKA</name>
<dbReference type="AlphaFoldDB" id="A0A0H5R8X3"/>
<protein>
    <submittedName>
        <fullName evidence="2">Uncharacterized protein</fullName>
    </submittedName>
</protein>
<proteinExistence type="predicted"/>
<accession>A0A0H5R8X3</accession>
<sequence>MGSFAAKMASHPSASKAASTPLPKAPGKFEPHIDKSVHRKDDLLVNRASQLTSTMDINPADHHSIIQRKPEQLPKSRIVSQYEDPVISGSLAAIKWAELIVSHRKDPHLNTIDVLATTYNIDPVALKTVLTHLSVPVVVDGPTVHEKIGKWEVPKPGANKSYLFYNEFISEKSKPQHS</sequence>
<feature type="region of interest" description="Disordered" evidence="1">
    <location>
        <begin position="1"/>
        <end position="33"/>
    </location>
</feature>
<dbReference type="EMBL" id="HACM01009794">
    <property type="protein sequence ID" value="CRZ10236.1"/>
    <property type="molecule type" value="Transcribed_RNA"/>
</dbReference>